<dbReference type="Proteomes" id="UP001168877">
    <property type="component" value="Unassembled WGS sequence"/>
</dbReference>
<evidence type="ECO:0000313" key="1">
    <source>
        <dbReference type="EMBL" id="KAK0605889.1"/>
    </source>
</evidence>
<reference evidence="1" key="2">
    <citation type="submission" date="2023-06" db="EMBL/GenBank/DDBJ databases">
        <authorList>
            <person name="Swenson N.G."/>
            <person name="Wegrzyn J.L."/>
            <person name="Mcevoy S.L."/>
        </authorList>
    </citation>
    <scope>NUCLEOTIDE SEQUENCE</scope>
    <source>
        <strain evidence="1">NS2018</strain>
        <tissue evidence="1">Leaf</tissue>
    </source>
</reference>
<dbReference type="Pfam" id="PF05705">
    <property type="entry name" value="DUF829"/>
    <property type="match status" value="1"/>
</dbReference>
<name>A0AA39W135_ACESA</name>
<proteinExistence type="predicted"/>
<gene>
    <name evidence="1" type="ORF">LWI29_031841</name>
</gene>
<dbReference type="InterPro" id="IPR008547">
    <property type="entry name" value="DUF829_TMEM53"/>
</dbReference>
<dbReference type="AlphaFoldDB" id="A0AA39W135"/>
<organism evidence="1 2">
    <name type="scientific">Acer saccharum</name>
    <name type="common">Sugar maple</name>
    <dbReference type="NCBI Taxonomy" id="4024"/>
    <lineage>
        <taxon>Eukaryota</taxon>
        <taxon>Viridiplantae</taxon>
        <taxon>Streptophyta</taxon>
        <taxon>Embryophyta</taxon>
        <taxon>Tracheophyta</taxon>
        <taxon>Spermatophyta</taxon>
        <taxon>Magnoliopsida</taxon>
        <taxon>eudicotyledons</taxon>
        <taxon>Gunneridae</taxon>
        <taxon>Pentapetalae</taxon>
        <taxon>rosids</taxon>
        <taxon>malvids</taxon>
        <taxon>Sapindales</taxon>
        <taxon>Sapindaceae</taxon>
        <taxon>Hippocastanoideae</taxon>
        <taxon>Acereae</taxon>
        <taxon>Acer</taxon>
    </lineage>
</organism>
<keyword evidence="2" id="KW-1185">Reference proteome</keyword>
<dbReference type="EMBL" id="JAUESC010000002">
    <property type="protein sequence ID" value="KAK0605889.1"/>
    <property type="molecule type" value="Genomic_DNA"/>
</dbReference>
<evidence type="ECO:0000313" key="2">
    <source>
        <dbReference type="Proteomes" id="UP001168877"/>
    </source>
</evidence>
<protein>
    <submittedName>
        <fullName evidence="1">Uncharacterized protein</fullName>
    </submittedName>
</protein>
<dbReference type="PANTHER" id="PTHR12265:SF11">
    <property type="entry name" value="ALPHA_BETA-HYDROLASES SUPERFAMILY PROTEIN"/>
    <property type="match status" value="1"/>
</dbReference>
<comment type="caution">
    <text evidence="1">The sequence shown here is derived from an EMBL/GenBank/DDBJ whole genome shotgun (WGS) entry which is preliminary data.</text>
</comment>
<sequence>MIASWVSEKEEDGPERCLLFHTFSNSGWFAYGDILDCFQSRQDLMGKIKGCVVDSGGGGVYDPKFAFRSVLINVYVYVAAISYGRNAEEGVACHERNSGAEH</sequence>
<dbReference type="PANTHER" id="PTHR12265">
    <property type="entry name" value="TRANSMEMBRANE PROTEIN 53"/>
    <property type="match status" value="1"/>
</dbReference>
<accession>A0AA39W135</accession>
<reference evidence="1" key="1">
    <citation type="journal article" date="2022" name="Plant J.">
        <title>Strategies of tolerance reflected in two North American maple genomes.</title>
        <authorList>
            <person name="McEvoy S.L."/>
            <person name="Sezen U.U."/>
            <person name="Trouern-Trend A."/>
            <person name="McMahon S.M."/>
            <person name="Schaberg P.G."/>
            <person name="Yang J."/>
            <person name="Wegrzyn J.L."/>
            <person name="Swenson N.G."/>
        </authorList>
    </citation>
    <scope>NUCLEOTIDE SEQUENCE</scope>
    <source>
        <strain evidence="1">NS2018</strain>
    </source>
</reference>